<keyword evidence="3" id="KW-1185">Reference proteome</keyword>
<dbReference type="AlphaFoldDB" id="A0A7D9ITZ0"/>
<evidence type="ECO:0000313" key="2">
    <source>
        <dbReference type="EMBL" id="CAB4015962.1"/>
    </source>
</evidence>
<proteinExistence type="predicted"/>
<feature type="region of interest" description="Disordered" evidence="1">
    <location>
        <begin position="1"/>
        <end position="82"/>
    </location>
</feature>
<sequence length="157" mass="17454">MILFLRSQNKDMDKGGESPTPSEQDSDDNNEEDFVENEETQQQGERQMIATTSFLAGENPVTAHDPGSDRRPPIQETGDGQKLYQQQPAKVGLNPNIMAYDSDADPDLEEELGGIIIGQSDGNGQVEILVIKRPEFWSVRLESVTNEPIKKSNLPIR</sequence>
<reference evidence="2" key="1">
    <citation type="submission" date="2020-04" db="EMBL/GenBank/DDBJ databases">
        <authorList>
            <person name="Alioto T."/>
            <person name="Alioto T."/>
            <person name="Gomez Garrido J."/>
        </authorList>
    </citation>
    <scope>NUCLEOTIDE SEQUENCE</scope>
    <source>
        <strain evidence="2">A484AB</strain>
    </source>
</reference>
<evidence type="ECO:0000313" key="3">
    <source>
        <dbReference type="Proteomes" id="UP001152795"/>
    </source>
</evidence>
<protein>
    <submittedName>
        <fullName evidence="2">Uncharacterized protein</fullName>
    </submittedName>
</protein>
<accession>A0A7D9ITZ0</accession>
<feature type="compositionally biased region" description="Polar residues" evidence="1">
    <location>
        <begin position="40"/>
        <end position="54"/>
    </location>
</feature>
<organism evidence="2 3">
    <name type="scientific">Paramuricea clavata</name>
    <name type="common">Red gorgonian</name>
    <name type="synonym">Violescent sea-whip</name>
    <dbReference type="NCBI Taxonomy" id="317549"/>
    <lineage>
        <taxon>Eukaryota</taxon>
        <taxon>Metazoa</taxon>
        <taxon>Cnidaria</taxon>
        <taxon>Anthozoa</taxon>
        <taxon>Octocorallia</taxon>
        <taxon>Malacalcyonacea</taxon>
        <taxon>Plexauridae</taxon>
        <taxon>Paramuricea</taxon>
    </lineage>
</organism>
<evidence type="ECO:0000256" key="1">
    <source>
        <dbReference type="SAM" id="MobiDB-lite"/>
    </source>
</evidence>
<dbReference type="Proteomes" id="UP001152795">
    <property type="component" value="Unassembled WGS sequence"/>
</dbReference>
<comment type="caution">
    <text evidence="2">The sequence shown here is derived from an EMBL/GenBank/DDBJ whole genome shotgun (WGS) entry which is preliminary data.</text>
</comment>
<name>A0A7D9ITZ0_PARCT</name>
<gene>
    <name evidence="2" type="ORF">PACLA_8A035300</name>
</gene>
<dbReference type="EMBL" id="CACRXK020008914">
    <property type="protein sequence ID" value="CAB4015962.1"/>
    <property type="molecule type" value="Genomic_DNA"/>
</dbReference>
<feature type="compositionally biased region" description="Acidic residues" evidence="1">
    <location>
        <begin position="24"/>
        <end position="39"/>
    </location>
</feature>